<accession>A0ACB9ALI6</accession>
<gene>
    <name evidence="1" type="ORF">L2E82_40282</name>
</gene>
<proteinExistence type="predicted"/>
<evidence type="ECO:0000313" key="2">
    <source>
        <dbReference type="Proteomes" id="UP001055811"/>
    </source>
</evidence>
<protein>
    <submittedName>
        <fullName evidence="1">Uncharacterized protein</fullName>
    </submittedName>
</protein>
<comment type="caution">
    <text evidence="1">The sequence shown here is derived from an EMBL/GenBank/DDBJ whole genome shotgun (WGS) entry which is preliminary data.</text>
</comment>
<dbReference type="EMBL" id="CM042015">
    <property type="protein sequence ID" value="KAI3710499.1"/>
    <property type="molecule type" value="Genomic_DNA"/>
</dbReference>
<dbReference type="Proteomes" id="UP001055811">
    <property type="component" value="Linkage Group LG07"/>
</dbReference>
<organism evidence="1 2">
    <name type="scientific">Cichorium intybus</name>
    <name type="common">Chicory</name>
    <dbReference type="NCBI Taxonomy" id="13427"/>
    <lineage>
        <taxon>Eukaryota</taxon>
        <taxon>Viridiplantae</taxon>
        <taxon>Streptophyta</taxon>
        <taxon>Embryophyta</taxon>
        <taxon>Tracheophyta</taxon>
        <taxon>Spermatophyta</taxon>
        <taxon>Magnoliopsida</taxon>
        <taxon>eudicotyledons</taxon>
        <taxon>Gunneridae</taxon>
        <taxon>Pentapetalae</taxon>
        <taxon>asterids</taxon>
        <taxon>campanulids</taxon>
        <taxon>Asterales</taxon>
        <taxon>Asteraceae</taxon>
        <taxon>Cichorioideae</taxon>
        <taxon>Cichorieae</taxon>
        <taxon>Cichoriinae</taxon>
        <taxon>Cichorium</taxon>
    </lineage>
</organism>
<name>A0ACB9ALI6_CICIN</name>
<sequence length="66" mass="7581">MSLIRTLEGIFNRMPKFNKLALIYVIIVVAFFCKIKLVMEDASNVLVISKELYLGFAAHQVDVSRY</sequence>
<evidence type="ECO:0000313" key="1">
    <source>
        <dbReference type="EMBL" id="KAI3710499.1"/>
    </source>
</evidence>
<keyword evidence="2" id="KW-1185">Reference proteome</keyword>
<reference evidence="1 2" key="2">
    <citation type="journal article" date="2022" name="Mol. Ecol. Resour.">
        <title>The genomes of chicory, endive, great burdock and yacon provide insights into Asteraceae paleo-polyploidization history and plant inulin production.</title>
        <authorList>
            <person name="Fan W."/>
            <person name="Wang S."/>
            <person name="Wang H."/>
            <person name="Wang A."/>
            <person name="Jiang F."/>
            <person name="Liu H."/>
            <person name="Zhao H."/>
            <person name="Xu D."/>
            <person name="Zhang Y."/>
        </authorList>
    </citation>
    <scope>NUCLEOTIDE SEQUENCE [LARGE SCALE GENOMIC DNA]</scope>
    <source>
        <strain evidence="2">cv. Punajuju</strain>
        <tissue evidence="1">Leaves</tissue>
    </source>
</reference>
<reference evidence="2" key="1">
    <citation type="journal article" date="2022" name="Mol. Ecol. Resour.">
        <title>The genomes of chicory, endive, great burdock and yacon provide insights into Asteraceae palaeo-polyploidization history and plant inulin production.</title>
        <authorList>
            <person name="Fan W."/>
            <person name="Wang S."/>
            <person name="Wang H."/>
            <person name="Wang A."/>
            <person name="Jiang F."/>
            <person name="Liu H."/>
            <person name="Zhao H."/>
            <person name="Xu D."/>
            <person name="Zhang Y."/>
        </authorList>
    </citation>
    <scope>NUCLEOTIDE SEQUENCE [LARGE SCALE GENOMIC DNA]</scope>
    <source>
        <strain evidence="2">cv. Punajuju</strain>
    </source>
</reference>